<feature type="transmembrane region" description="Helical" evidence="1">
    <location>
        <begin position="71"/>
        <end position="95"/>
    </location>
</feature>
<dbReference type="EMBL" id="CP062006">
    <property type="protein sequence ID" value="QTC89423.1"/>
    <property type="molecule type" value="Genomic_DNA"/>
</dbReference>
<sequence length="269" mass="29057">MASPSISLRPGTGLLRRSGLVWFCIAAVGQTAFIWMILAHFGRRTLIGDFAGWNDKPLIKGYAPGDDAGNLMFAVHVLLAAVVTLSGLMQLVPALRRRAPGLHRWNGRVFLTTAVVMALGGLWLTWGRGTYLSLISAIAVSVDGILILIFGTLAWRTAVRRDFGTHQRWAMRAFLAVNGVWFLRVGLMAWAIATGGLGMNNTLSGPADVVLQFGAYLIPLALFEAYWRAGRSTRPAVRLLVITAMALAAAVTALGVFGAVAFMWGPYML</sequence>
<reference evidence="2 3" key="1">
    <citation type="submission" date="2020-09" db="EMBL/GenBank/DDBJ databases">
        <title>Brevundimonas sp. LVF1 isolated from an oligotrophic pond in Goettingen, Germany.</title>
        <authorList>
            <person name="Friedrich I."/>
            <person name="Klassen A."/>
            <person name="Neubauer H."/>
            <person name="Schneider D."/>
            <person name="Hertel R."/>
            <person name="Daniel R."/>
        </authorList>
    </citation>
    <scope>NUCLEOTIDE SEQUENCE [LARGE SCALE GENOMIC DNA]</scope>
    <source>
        <strain evidence="2 3">LVF1</strain>
    </source>
</reference>
<protein>
    <submittedName>
        <fullName evidence="2">DUF2306 domain-containing protein</fullName>
    </submittedName>
</protein>
<feature type="transmembrane region" description="Helical" evidence="1">
    <location>
        <begin position="239"/>
        <end position="264"/>
    </location>
</feature>
<feature type="transmembrane region" description="Helical" evidence="1">
    <location>
        <begin position="132"/>
        <end position="155"/>
    </location>
</feature>
<keyword evidence="1" id="KW-1133">Transmembrane helix</keyword>
<evidence type="ECO:0000313" key="3">
    <source>
        <dbReference type="Proteomes" id="UP000663942"/>
    </source>
</evidence>
<keyword evidence="3" id="KW-1185">Reference proteome</keyword>
<feature type="transmembrane region" description="Helical" evidence="1">
    <location>
        <begin position="209"/>
        <end position="227"/>
    </location>
</feature>
<proteinExistence type="predicted"/>
<feature type="transmembrane region" description="Helical" evidence="1">
    <location>
        <begin position="20"/>
        <end position="41"/>
    </location>
</feature>
<feature type="transmembrane region" description="Helical" evidence="1">
    <location>
        <begin position="107"/>
        <end position="126"/>
    </location>
</feature>
<name>A0ABX7SQZ1_9CAUL</name>
<organism evidence="2 3">
    <name type="scientific">Brevundimonas pondensis</name>
    <dbReference type="NCBI Taxonomy" id="2774189"/>
    <lineage>
        <taxon>Bacteria</taxon>
        <taxon>Pseudomonadati</taxon>
        <taxon>Pseudomonadota</taxon>
        <taxon>Alphaproteobacteria</taxon>
        <taxon>Caulobacterales</taxon>
        <taxon>Caulobacteraceae</taxon>
        <taxon>Brevundimonas</taxon>
    </lineage>
</organism>
<gene>
    <name evidence="2" type="ORF">IFE19_02380</name>
</gene>
<evidence type="ECO:0000256" key="1">
    <source>
        <dbReference type="SAM" id="Phobius"/>
    </source>
</evidence>
<dbReference type="Pfam" id="PF10067">
    <property type="entry name" value="DUF2306"/>
    <property type="match status" value="1"/>
</dbReference>
<keyword evidence="1" id="KW-0812">Transmembrane</keyword>
<evidence type="ECO:0000313" key="2">
    <source>
        <dbReference type="EMBL" id="QTC89423.1"/>
    </source>
</evidence>
<dbReference type="Proteomes" id="UP000663942">
    <property type="component" value="Chromosome"/>
</dbReference>
<feature type="transmembrane region" description="Helical" evidence="1">
    <location>
        <begin position="175"/>
        <end position="197"/>
    </location>
</feature>
<dbReference type="InterPro" id="IPR018750">
    <property type="entry name" value="DUF2306_membrane"/>
</dbReference>
<accession>A0ABX7SQZ1</accession>
<keyword evidence="1" id="KW-0472">Membrane</keyword>